<dbReference type="GeneID" id="107222497"/>
<organism evidence="4">
    <name type="scientific">Neodiprion lecontei</name>
    <name type="common">Redheaded pine sawfly</name>
    <dbReference type="NCBI Taxonomy" id="441921"/>
    <lineage>
        <taxon>Eukaryota</taxon>
        <taxon>Metazoa</taxon>
        <taxon>Ecdysozoa</taxon>
        <taxon>Arthropoda</taxon>
        <taxon>Hexapoda</taxon>
        <taxon>Insecta</taxon>
        <taxon>Pterygota</taxon>
        <taxon>Neoptera</taxon>
        <taxon>Endopterygota</taxon>
        <taxon>Hymenoptera</taxon>
        <taxon>Tenthredinoidea</taxon>
        <taxon>Diprionidae</taxon>
        <taxon>Diprioninae</taxon>
        <taxon>Neodiprion</taxon>
    </lineage>
</organism>
<accession>A0A6J0BTQ8</accession>
<feature type="region of interest" description="Disordered" evidence="1">
    <location>
        <begin position="339"/>
        <end position="370"/>
    </location>
</feature>
<evidence type="ECO:0000256" key="1">
    <source>
        <dbReference type="SAM" id="MobiDB-lite"/>
    </source>
</evidence>
<keyword evidence="2" id="KW-0732">Signal</keyword>
<feature type="compositionally biased region" description="Basic and acidic residues" evidence="1">
    <location>
        <begin position="341"/>
        <end position="370"/>
    </location>
</feature>
<dbReference type="KEGG" id="nlo:107222497"/>
<protein>
    <submittedName>
        <fullName evidence="4">Neuropeptide-like 1 isoform X1</fullName>
    </submittedName>
</protein>
<evidence type="ECO:0000313" key="3">
    <source>
        <dbReference type="Proteomes" id="UP000829291"/>
    </source>
</evidence>
<feature type="signal peptide" evidence="2">
    <location>
        <begin position="1"/>
        <end position="29"/>
    </location>
</feature>
<name>A0A6J0BTQ8_NEOLC</name>
<dbReference type="Proteomes" id="UP000829291">
    <property type="component" value="Chromosome 1"/>
</dbReference>
<gene>
    <name evidence="4" type="primary">LOC107222497</name>
</gene>
<feature type="region of interest" description="Disordered" evidence="1">
    <location>
        <begin position="123"/>
        <end position="179"/>
    </location>
</feature>
<reference evidence="4" key="1">
    <citation type="submission" date="2025-08" db="UniProtKB">
        <authorList>
            <consortium name="RefSeq"/>
        </authorList>
    </citation>
    <scope>IDENTIFICATION</scope>
    <source>
        <tissue evidence="4">Thorax and Abdomen</tissue>
    </source>
</reference>
<keyword evidence="3" id="KW-1185">Reference proteome</keyword>
<dbReference type="InParanoid" id="A0A6J0BTQ8"/>
<dbReference type="AlphaFoldDB" id="A0A6J0BTQ8"/>
<sequence length="575" mass="63873">MASSARSYLITLLLYVSVVNEISLPLVTCQDDEGEQCLPRKTFFALLRLPEVSSNLAAYSRTARIILDAKNRNELVNLKTTSTDDAEDGEVCLPVGVYLELFSYPATRGRLAAMTSAQRLFEEPAASRMDEADEGEEEDEVDSEKRSIATLAKNGDLPISIQDKADEEEEDQEKRSPAAMLNRDELEALYRYSELGKRNVAALARDFALPSGKRNVAALARDFALPPSSSGKRNVAALARDFALPSGKRNVAALARDFALPSGKRNIAALARDYSLPYGKRYLDIFSRGSAPRFQPSYGEKRNLAALVRNGDMPVGLKRNIAALARGWTLPTQNRFGRSLDNIEGRAKGRMKDAPRPEEQRKKEEDANERKLEALASSAAVAAKISGDNEKLKLDTDINGKNKSTKNAKHAGEKRPKRQIEFSDEYPLPVMQNNNVLDYEEFIEALTGDYPNAEKRFMATDPREMQEGEEASFYMSQPSKKHIGALARLGWLPSFRSARFSRSPRYLVNRANSADGTSADYPADSASRTLGFGGATRYSRSQNFGDCRHGFKRFLLLPAVDKLLLQKLYTTPRTV</sequence>
<feature type="region of interest" description="Disordered" evidence="1">
    <location>
        <begin position="393"/>
        <end position="417"/>
    </location>
</feature>
<feature type="chain" id="PRO_5047240700" evidence="2">
    <location>
        <begin position="30"/>
        <end position="575"/>
    </location>
</feature>
<evidence type="ECO:0000256" key="2">
    <source>
        <dbReference type="SAM" id="SignalP"/>
    </source>
</evidence>
<evidence type="ECO:0000313" key="4">
    <source>
        <dbReference type="RefSeq" id="XP_015517373.2"/>
    </source>
</evidence>
<dbReference type="RefSeq" id="XP_015517373.2">
    <property type="nucleotide sequence ID" value="XM_015661887.2"/>
</dbReference>
<dbReference type="OrthoDB" id="6426745at2759"/>
<feature type="compositionally biased region" description="Acidic residues" evidence="1">
    <location>
        <begin position="131"/>
        <end position="142"/>
    </location>
</feature>
<proteinExistence type="predicted"/>